<dbReference type="EMBL" id="KN817636">
    <property type="protein sequence ID" value="KJA15771.1"/>
    <property type="molecule type" value="Genomic_DNA"/>
</dbReference>
<dbReference type="OrthoDB" id="3208495at2759"/>
<reference evidence="2" key="1">
    <citation type="submission" date="2014-04" db="EMBL/GenBank/DDBJ databases">
        <title>Evolutionary Origins and Diversification of the Mycorrhizal Mutualists.</title>
        <authorList>
            <consortium name="DOE Joint Genome Institute"/>
            <consortium name="Mycorrhizal Genomics Consortium"/>
            <person name="Kohler A."/>
            <person name="Kuo A."/>
            <person name="Nagy L.G."/>
            <person name="Floudas D."/>
            <person name="Copeland A."/>
            <person name="Barry K.W."/>
            <person name="Cichocki N."/>
            <person name="Veneault-Fourrey C."/>
            <person name="LaButti K."/>
            <person name="Lindquist E.A."/>
            <person name="Lipzen A."/>
            <person name="Lundell T."/>
            <person name="Morin E."/>
            <person name="Murat C."/>
            <person name="Riley R."/>
            <person name="Ohm R."/>
            <person name="Sun H."/>
            <person name="Tunlid A."/>
            <person name="Henrissat B."/>
            <person name="Grigoriev I.V."/>
            <person name="Hibbett D.S."/>
            <person name="Martin F."/>
        </authorList>
    </citation>
    <scope>NUCLEOTIDE SEQUENCE [LARGE SCALE GENOMIC DNA]</scope>
    <source>
        <strain evidence="2">FD-334 SS-4</strain>
    </source>
</reference>
<accession>A0A0D2NGI4</accession>
<dbReference type="OMA" id="NTHERIV"/>
<keyword evidence="2" id="KW-1185">Reference proteome</keyword>
<sequence>MWTGSATKSIIEVNKLVDFLKSDQFNKEDLEGFDLRATTGRLDQFLEGSSSATGNAKSTSITPKVKDGWCESDVAFQVPDLEKHKSKDIPTFTVSGLLHRSIVSVIKSTFSDPASHSFHYTPFRSYWCSNSTEGETQAQRVYDELYSSDAMIDAHIKLQNQAPEQGCNLERIIAGVMFWSDSTHLASFGTASLWPIYLYFGNQSKWIRGKPKAAACHHIAYIPKLPPDFLDAYVSLTGDGPTEAVLTHCRRELMHAVWKLLLDDEFMYIYEHGVVIVCPDGVSRRFYPRIFTYSADYPEKVLLATIRNFGSCPCTRCLIPKEKIPDIGKVYDSRQRQTKKRIDDSNLAAKISQARKKIHENGKGVKSKAVENILASESLVPTVNAFSLLSQFGFNIFQALVPDFMHEFELGVWKALFIHLIRIMVSTGAVQELNRRYREIPT</sequence>
<dbReference type="InterPro" id="IPR041078">
    <property type="entry name" value="Plavaka"/>
</dbReference>
<dbReference type="STRING" id="945553.A0A0D2NGI4"/>
<dbReference type="Pfam" id="PF18759">
    <property type="entry name" value="Plavaka"/>
    <property type="match status" value="1"/>
</dbReference>
<dbReference type="Proteomes" id="UP000054270">
    <property type="component" value="Unassembled WGS sequence"/>
</dbReference>
<proteinExistence type="predicted"/>
<protein>
    <submittedName>
        <fullName evidence="1">Uncharacterized protein</fullName>
    </submittedName>
</protein>
<dbReference type="AlphaFoldDB" id="A0A0D2NGI4"/>
<feature type="non-terminal residue" evidence="1">
    <location>
        <position position="442"/>
    </location>
</feature>
<evidence type="ECO:0000313" key="1">
    <source>
        <dbReference type="EMBL" id="KJA15771.1"/>
    </source>
</evidence>
<name>A0A0D2NGI4_HYPSF</name>
<organism evidence="1 2">
    <name type="scientific">Hypholoma sublateritium (strain FD-334 SS-4)</name>
    <dbReference type="NCBI Taxonomy" id="945553"/>
    <lineage>
        <taxon>Eukaryota</taxon>
        <taxon>Fungi</taxon>
        <taxon>Dikarya</taxon>
        <taxon>Basidiomycota</taxon>
        <taxon>Agaricomycotina</taxon>
        <taxon>Agaricomycetes</taxon>
        <taxon>Agaricomycetidae</taxon>
        <taxon>Agaricales</taxon>
        <taxon>Agaricineae</taxon>
        <taxon>Strophariaceae</taxon>
        <taxon>Hypholoma</taxon>
    </lineage>
</organism>
<evidence type="ECO:0000313" key="2">
    <source>
        <dbReference type="Proteomes" id="UP000054270"/>
    </source>
</evidence>
<gene>
    <name evidence="1" type="ORF">HYPSUDRAFT_148690</name>
</gene>